<sequence length="174" mass="18809">MFANNGYGGTSTEELRAAMGIGRQSFYDTFVSKHALYVEALQRYNRDQATQIVEDLHSGSTLIEGISKVLSSFVDRCENSPSPVCLGTSAICEFGRRDSAITESSEVIAAILLKPLVSAIQRAKEANEVRRDIDPDVAAHFLLSSLAGLKVSARAGMPPDQLRKIGCLALQAFT</sequence>
<feature type="domain" description="HTH tetR-type" evidence="5">
    <location>
        <begin position="1"/>
        <end position="48"/>
    </location>
</feature>
<organism evidence="6 7">
    <name type="scientific">Achromobacter deleyi</name>
    <dbReference type="NCBI Taxonomy" id="1353891"/>
    <lineage>
        <taxon>Bacteria</taxon>
        <taxon>Pseudomonadati</taxon>
        <taxon>Pseudomonadota</taxon>
        <taxon>Betaproteobacteria</taxon>
        <taxon>Burkholderiales</taxon>
        <taxon>Alcaligenaceae</taxon>
        <taxon>Achromobacter</taxon>
    </lineage>
</organism>
<dbReference type="PANTHER" id="PTHR47506:SF10">
    <property type="entry name" value="TRANSCRIPTIONAL REGULATORY PROTEIN"/>
    <property type="match status" value="1"/>
</dbReference>
<reference evidence="6 7" key="1">
    <citation type="submission" date="2020-12" db="EMBL/GenBank/DDBJ databases">
        <title>FDA dAtabase for Regulatory Grade micrObial Sequences (FDA-ARGOS): Supporting development and validation of Infectious Disease Dx tests.</title>
        <authorList>
            <person name="Sproer C."/>
            <person name="Gronow S."/>
            <person name="Severitt S."/>
            <person name="Schroder I."/>
            <person name="Tallon L."/>
            <person name="Sadzewicz L."/>
            <person name="Zhao X."/>
            <person name="Boylan J."/>
            <person name="Ott S."/>
            <person name="Bowen H."/>
            <person name="Vavikolanu K."/>
            <person name="Mehta A."/>
            <person name="Aluvathingal J."/>
            <person name="Nadendla S."/>
            <person name="Lowell S."/>
            <person name="Myers T."/>
            <person name="Yan Y."/>
            <person name="Sichtig H."/>
        </authorList>
    </citation>
    <scope>NUCLEOTIDE SEQUENCE [LARGE SCALE GENOMIC DNA]</scope>
    <source>
        <strain evidence="6 7">FDAARGOS_1050</strain>
    </source>
</reference>
<evidence type="ECO:0000256" key="1">
    <source>
        <dbReference type="ARBA" id="ARBA00023015"/>
    </source>
</evidence>
<proteinExistence type="predicted"/>
<evidence type="ECO:0000256" key="2">
    <source>
        <dbReference type="ARBA" id="ARBA00023125"/>
    </source>
</evidence>
<dbReference type="Pfam" id="PF16925">
    <property type="entry name" value="TetR_C_13"/>
    <property type="match status" value="1"/>
</dbReference>
<dbReference type="RefSeq" id="WP_198483556.1">
    <property type="nucleotide sequence ID" value="NZ_CP065997.1"/>
</dbReference>
<dbReference type="InterPro" id="IPR001647">
    <property type="entry name" value="HTH_TetR"/>
</dbReference>
<accession>A0A7T4E137</accession>
<dbReference type="GO" id="GO:0003677">
    <property type="term" value="F:DNA binding"/>
    <property type="evidence" value="ECO:0007669"/>
    <property type="project" value="UniProtKB-UniRule"/>
</dbReference>
<evidence type="ECO:0000313" key="6">
    <source>
        <dbReference type="EMBL" id="QQB33113.1"/>
    </source>
</evidence>
<dbReference type="InterPro" id="IPR009057">
    <property type="entry name" value="Homeodomain-like_sf"/>
</dbReference>
<dbReference type="Pfam" id="PF00440">
    <property type="entry name" value="TetR_N"/>
    <property type="match status" value="1"/>
</dbReference>
<dbReference type="AlphaFoldDB" id="A0A7T4E137"/>
<dbReference type="SUPFAM" id="SSF46689">
    <property type="entry name" value="Homeodomain-like"/>
    <property type="match status" value="1"/>
</dbReference>
<dbReference type="EMBL" id="CP065997">
    <property type="protein sequence ID" value="QQB33113.1"/>
    <property type="molecule type" value="Genomic_DNA"/>
</dbReference>
<dbReference type="Gene3D" id="1.10.10.60">
    <property type="entry name" value="Homeodomain-like"/>
    <property type="match status" value="1"/>
</dbReference>
<keyword evidence="2 4" id="KW-0238">DNA-binding</keyword>
<keyword evidence="1" id="KW-0805">Transcription regulation</keyword>
<feature type="DNA-binding region" description="H-T-H motif" evidence="4">
    <location>
        <begin position="11"/>
        <end position="30"/>
    </location>
</feature>
<dbReference type="PANTHER" id="PTHR47506">
    <property type="entry name" value="TRANSCRIPTIONAL REGULATORY PROTEIN"/>
    <property type="match status" value="1"/>
</dbReference>
<protein>
    <submittedName>
        <fullName evidence="6">TetR/AcrR family transcriptional regulator</fullName>
    </submittedName>
</protein>
<evidence type="ECO:0000259" key="5">
    <source>
        <dbReference type="PROSITE" id="PS50977"/>
    </source>
</evidence>
<dbReference type="SUPFAM" id="SSF48498">
    <property type="entry name" value="Tetracyclin repressor-like, C-terminal domain"/>
    <property type="match status" value="1"/>
</dbReference>
<dbReference type="Proteomes" id="UP000595231">
    <property type="component" value="Chromosome"/>
</dbReference>
<evidence type="ECO:0000313" key="7">
    <source>
        <dbReference type="Proteomes" id="UP000595231"/>
    </source>
</evidence>
<dbReference type="PROSITE" id="PS50977">
    <property type="entry name" value="HTH_TETR_2"/>
    <property type="match status" value="1"/>
</dbReference>
<evidence type="ECO:0000256" key="4">
    <source>
        <dbReference type="PROSITE-ProRule" id="PRU00335"/>
    </source>
</evidence>
<gene>
    <name evidence="6" type="ORF">I6I07_21000</name>
</gene>
<name>A0A7T4E137_9BURK</name>
<keyword evidence="3" id="KW-0804">Transcription</keyword>
<dbReference type="InterPro" id="IPR011075">
    <property type="entry name" value="TetR_C"/>
</dbReference>
<evidence type="ECO:0000256" key="3">
    <source>
        <dbReference type="ARBA" id="ARBA00023163"/>
    </source>
</evidence>
<dbReference type="InterPro" id="IPR036271">
    <property type="entry name" value="Tet_transcr_reg_TetR-rel_C_sf"/>
</dbReference>
<dbReference type="Gene3D" id="1.10.357.10">
    <property type="entry name" value="Tetracycline Repressor, domain 2"/>
    <property type="match status" value="1"/>
</dbReference>